<reference evidence="1 2" key="1">
    <citation type="journal article" date="2024" name="J Genomics">
        <title>Draft genome sequencing and assembly of Favolaschia claudopus CIRM-BRFM 2984 isolated from oak limbs.</title>
        <authorList>
            <person name="Navarro D."/>
            <person name="Drula E."/>
            <person name="Chaduli D."/>
            <person name="Cazenave R."/>
            <person name="Ahrendt S."/>
            <person name="Wang J."/>
            <person name="Lipzen A."/>
            <person name="Daum C."/>
            <person name="Barry K."/>
            <person name="Grigoriev I.V."/>
            <person name="Favel A."/>
            <person name="Rosso M.N."/>
            <person name="Martin F."/>
        </authorList>
    </citation>
    <scope>NUCLEOTIDE SEQUENCE [LARGE SCALE GENOMIC DNA]</scope>
    <source>
        <strain evidence="1 2">CIRM-BRFM 2984</strain>
    </source>
</reference>
<name>A0AAW0DNM4_9AGAR</name>
<comment type="caution">
    <text evidence="1">The sequence shown here is derived from an EMBL/GenBank/DDBJ whole genome shotgun (WGS) entry which is preliminary data.</text>
</comment>
<keyword evidence="2" id="KW-1185">Reference proteome</keyword>
<gene>
    <name evidence="1" type="ORF">R3P38DRAFT_1462458</name>
</gene>
<organism evidence="1 2">
    <name type="scientific">Favolaschia claudopus</name>
    <dbReference type="NCBI Taxonomy" id="2862362"/>
    <lineage>
        <taxon>Eukaryota</taxon>
        <taxon>Fungi</taxon>
        <taxon>Dikarya</taxon>
        <taxon>Basidiomycota</taxon>
        <taxon>Agaricomycotina</taxon>
        <taxon>Agaricomycetes</taxon>
        <taxon>Agaricomycetidae</taxon>
        <taxon>Agaricales</taxon>
        <taxon>Marasmiineae</taxon>
        <taxon>Mycenaceae</taxon>
        <taxon>Favolaschia</taxon>
    </lineage>
</organism>
<proteinExistence type="predicted"/>
<dbReference type="Proteomes" id="UP001362999">
    <property type="component" value="Unassembled WGS sequence"/>
</dbReference>
<sequence>MSLLLNIASIGFTSPSLPNPAQLKNLQNLIRSCALPPDPGSLQATIAVARAEIRRYEMELRKMQQPEDRRRLVLECQSLSSYADGCRSVFIRKTLPS</sequence>
<dbReference type="AlphaFoldDB" id="A0AAW0DNM4"/>
<protein>
    <submittedName>
        <fullName evidence="1">Uncharacterized protein</fullName>
    </submittedName>
</protein>
<accession>A0AAW0DNM4</accession>
<dbReference type="EMBL" id="JAWWNJ010000006">
    <property type="protein sequence ID" value="KAK7053607.1"/>
    <property type="molecule type" value="Genomic_DNA"/>
</dbReference>
<evidence type="ECO:0000313" key="1">
    <source>
        <dbReference type="EMBL" id="KAK7053607.1"/>
    </source>
</evidence>
<evidence type="ECO:0000313" key="2">
    <source>
        <dbReference type="Proteomes" id="UP001362999"/>
    </source>
</evidence>